<dbReference type="EMBL" id="MU007026">
    <property type="protein sequence ID" value="KAF2432345.1"/>
    <property type="molecule type" value="Genomic_DNA"/>
</dbReference>
<accession>A0A9P4NVA8</accession>
<comment type="caution">
    <text evidence="1">The sequence shown here is derived from an EMBL/GenBank/DDBJ whole genome shotgun (WGS) entry which is preliminary data.</text>
</comment>
<gene>
    <name evidence="1" type="ORF">EJ08DRAFT_695458</name>
</gene>
<dbReference type="AlphaFoldDB" id="A0A9P4NVA8"/>
<keyword evidence="2" id="KW-1185">Reference proteome</keyword>
<protein>
    <submittedName>
        <fullName evidence="1">Uncharacterized protein</fullName>
    </submittedName>
</protein>
<proteinExistence type="predicted"/>
<reference evidence="1" key="1">
    <citation type="journal article" date="2020" name="Stud. Mycol.">
        <title>101 Dothideomycetes genomes: a test case for predicting lifestyles and emergence of pathogens.</title>
        <authorList>
            <person name="Haridas S."/>
            <person name="Albert R."/>
            <person name="Binder M."/>
            <person name="Bloem J."/>
            <person name="Labutti K."/>
            <person name="Salamov A."/>
            <person name="Andreopoulos B."/>
            <person name="Baker S."/>
            <person name="Barry K."/>
            <person name="Bills G."/>
            <person name="Bluhm B."/>
            <person name="Cannon C."/>
            <person name="Castanera R."/>
            <person name="Culley D."/>
            <person name="Daum C."/>
            <person name="Ezra D."/>
            <person name="Gonzalez J."/>
            <person name="Henrissat B."/>
            <person name="Kuo A."/>
            <person name="Liang C."/>
            <person name="Lipzen A."/>
            <person name="Lutzoni F."/>
            <person name="Magnuson J."/>
            <person name="Mondo S."/>
            <person name="Nolan M."/>
            <person name="Ohm R."/>
            <person name="Pangilinan J."/>
            <person name="Park H.-J."/>
            <person name="Ramirez L."/>
            <person name="Alfaro M."/>
            <person name="Sun H."/>
            <person name="Tritt A."/>
            <person name="Yoshinaga Y."/>
            <person name="Zwiers L.-H."/>
            <person name="Turgeon B."/>
            <person name="Goodwin S."/>
            <person name="Spatafora J."/>
            <person name="Crous P."/>
            <person name="Grigoriev I."/>
        </authorList>
    </citation>
    <scope>NUCLEOTIDE SEQUENCE</scope>
    <source>
        <strain evidence="1">CBS 130266</strain>
    </source>
</reference>
<sequence>MLTEFSVLMDVMTLTDVEVTTELVDRTGAVEEEMETGPSGLDAVCVTLMEVEMTTELVDRTGGTADELVNGLAELVALVAAGVTLIDVEVDKELEETIEGGATVESWGVGRRLGFGSDAGVLADAGRGGTIEPHIGLTDAEDITLCEALADVTVTFALLGATTLAELGEVPALAGLHEIVELCELAGPQGAAGLDGVPGAVGELVAKLETDSELKELEGLGGKVTRLGLTGTNSGLDDVPITLGEGKGVIDDAGAMDWLVEVVLGAIGELVGLGGKVTGLGLTGTTEGLDRTTFVVLEDVVDWDDKVNGVGVNAATARLEVVVGLDGKVIRLGVNAMAAGLEDAALAYELELALLGSFGAGGTTANGVPVLLVLGGDNVTTVTIAATEVDVCAKLDEFADTA</sequence>
<name>A0A9P4NVA8_9PEZI</name>
<dbReference type="Proteomes" id="UP000800235">
    <property type="component" value="Unassembled WGS sequence"/>
</dbReference>
<evidence type="ECO:0000313" key="1">
    <source>
        <dbReference type="EMBL" id="KAF2432345.1"/>
    </source>
</evidence>
<organism evidence="1 2">
    <name type="scientific">Tothia fuscella</name>
    <dbReference type="NCBI Taxonomy" id="1048955"/>
    <lineage>
        <taxon>Eukaryota</taxon>
        <taxon>Fungi</taxon>
        <taxon>Dikarya</taxon>
        <taxon>Ascomycota</taxon>
        <taxon>Pezizomycotina</taxon>
        <taxon>Dothideomycetes</taxon>
        <taxon>Pleosporomycetidae</taxon>
        <taxon>Venturiales</taxon>
        <taxon>Cylindrosympodiaceae</taxon>
        <taxon>Tothia</taxon>
    </lineage>
</organism>
<evidence type="ECO:0000313" key="2">
    <source>
        <dbReference type="Proteomes" id="UP000800235"/>
    </source>
</evidence>